<keyword evidence="1" id="KW-1133">Transmembrane helix</keyword>
<keyword evidence="1" id="KW-0812">Transmembrane</keyword>
<evidence type="ECO:0000313" key="4">
    <source>
        <dbReference type="WBParaSite" id="HPLM_0000837101-mRNA-1"/>
    </source>
</evidence>
<dbReference type="Proteomes" id="UP000268014">
    <property type="component" value="Unassembled WGS sequence"/>
</dbReference>
<dbReference type="AlphaFoldDB" id="A0A158QMG4"/>
<feature type="transmembrane region" description="Helical" evidence="1">
    <location>
        <begin position="287"/>
        <end position="308"/>
    </location>
</feature>
<feature type="transmembrane region" description="Helical" evidence="1">
    <location>
        <begin position="102"/>
        <end position="125"/>
    </location>
</feature>
<feature type="transmembrane region" description="Helical" evidence="1">
    <location>
        <begin position="355"/>
        <end position="375"/>
    </location>
</feature>
<proteinExistence type="predicted"/>
<feature type="transmembrane region" description="Helical" evidence="1">
    <location>
        <begin position="192"/>
        <end position="213"/>
    </location>
</feature>
<name>A0A158QMG4_HAEPC</name>
<protein>
    <submittedName>
        <fullName evidence="4">G_PROTEIN_RECEP_F1_2 domain-containing protein</fullName>
    </submittedName>
</protein>
<gene>
    <name evidence="2" type="ORF">HPLM_LOCUS8363</name>
</gene>
<feature type="transmembrane region" description="Helical" evidence="1">
    <location>
        <begin position="137"/>
        <end position="158"/>
    </location>
</feature>
<feature type="transmembrane region" description="Helical" evidence="1">
    <location>
        <begin position="164"/>
        <end position="180"/>
    </location>
</feature>
<feature type="transmembrane region" description="Helical" evidence="1">
    <location>
        <begin position="31"/>
        <end position="52"/>
    </location>
</feature>
<evidence type="ECO:0000256" key="1">
    <source>
        <dbReference type="SAM" id="Phobius"/>
    </source>
</evidence>
<keyword evidence="3" id="KW-1185">Reference proteome</keyword>
<dbReference type="OrthoDB" id="5821374at2759"/>
<organism evidence="4">
    <name type="scientific">Haemonchus placei</name>
    <name type="common">Barber's pole worm</name>
    <dbReference type="NCBI Taxonomy" id="6290"/>
    <lineage>
        <taxon>Eukaryota</taxon>
        <taxon>Metazoa</taxon>
        <taxon>Ecdysozoa</taxon>
        <taxon>Nematoda</taxon>
        <taxon>Chromadorea</taxon>
        <taxon>Rhabditida</taxon>
        <taxon>Rhabditina</taxon>
        <taxon>Rhabditomorpha</taxon>
        <taxon>Strongyloidea</taxon>
        <taxon>Trichostrongylidae</taxon>
        <taxon>Haemonchus</taxon>
    </lineage>
</organism>
<accession>A0A158QMG4</accession>
<feature type="transmembrane region" description="Helical" evidence="1">
    <location>
        <begin position="260"/>
        <end position="281"/>
    </location>
</feature>
<dbReference type="EMBL" id="UZAF01016844">
    <property type="protein sequence ID" value="VDO34654.1"/>
    <property type="molecule type" value="Genomic_DNA"/>
</dbReference>
<reference evidence="2 3" key="2">
    <citation type="submission" date="2018-11" db="EMBL/GenBank/DDBJ databases">
        <authorList>
            <consortium name="Pathogen Informatics"/>
        </authorList>
    </citation>
    <scope>NUCLEOTIDE SEQUENCE [LARGE SCALE GENOMIC DNA]</scope>
    <source>
        <strain evidence="2 3">MHpl1</strain>
    </source>
</reference>
<reference evidence="4" key="1">
    <citation type="submission" date="2016-04" db="UniProtKB">
        <authorList>
            <consortium name="WormBaseParasite"/>
        </authorList>
    </citation>
    <scope>IDENTIFICATION</scope>
</reference>
<keyword evidence="1" id="KW-0472">Membrane</keyword>
<evidence type="ECO:0000313" key="3">
    <source>
        <dbReference type="Proteomes" id="UP000268014"/>
    </source>
</evidence>
<feature type="transmembrane region" description="Helical" evidence="1">
    <location>
        <begin position="64"/>
        <end position="90"/>
    </location>
</feature>
<dbReference type="WBParaSite" id="HPLM_0000837101-mRNA-1">
    <property type="protein sequence ID" value="HPLM_0000837101-mRNA-1"/>
    <property type="gene ID" value="HPLM_0000837101"/>
</dbReference>
<sequence>MSTSVPPPSMATNSSYMPPMIFVGSRRVLAAVWYCIVYLISVSLHIAFIMGARKLYGCKANFSFTLLLFLSTLALIYFAAHMIGTIAALLDLDWFKFQLLGSLAYGAVFTVISIDVVIALHRLIYTTWPFLDSNRMCVLATKAIFLAIGVIFILFVIILNTELIGVRWISSAMGFVAMRNRNIILFDIINKVFNYLSGIVNSFAYALLLFILAKKRMLSFAQNHELKVTIQVSIMMAEEVGFFVYWEFFPVQGYGAGMDILIAETALMLFLDVLILPYLILNSLNKISNYLIGVVNLIAYAVLLFTLIKRKMLSFSRSHEIKMTLQVSLMMIAEMIFFCYWEFANVHGYGAWDLVIAEISVLLFFDVLVLPYMILNRSFHAEMKRLFKPCDRKGERVRQLRMSVVTSAT</sequence>
<feature type="transmembrane region" description="Helical" evidence="1">
    <location>
        <begin position="320"/>
        <end position="343"/>
    </location>
</feature>
<evidence type="ECO:0000313" key="2">
    <source>
        <dbReference type="EMBL" id="VDO34654.1"/>
    </source>
</evidence>